<evidence type="ECO:0000256" key="1">
    <source>
        <dbReference type="ARBA" id="ARBA00022741"/>
    </source>
</evidence>
<dbReference type="Proteomes" id="UP000689195">
    <property type="component" value="Unassembled WGS sequence"/>
</dbReference>
<evidence type="ECO:0000313" key="3">
    <source>
        <dbReference type="EMBL" id="CAD8197242.1"/>
    </source>
</evidence>
<name>A0A8S1X7U9_9CILI</name>
<dbReference type="InterPro" id="IPR006689">
    <property type="entry name" value="Small_GTPase_ARF/SAR"/>
</dbReference>
<dbReference type="Pfam" id="PF00025">
    <property type="entry name" value="Arf"/>
    <property type="match status" value="1"/>
</dbReference>
<reference evidence="3" key="1">
    <citation type="submission" date="2021-01" db="EMBL/GenBank/DDBJ databases">
        <authorList>
            <consortium name="Genoscope - CEA"/>
            <person name="William W."/>
        </authorList>
    </citation>
    <scope>NUCLEOTIDE SEQUENCE</scope>
</reference>
<gene>
    <name evidence="3" type="ORF">PPENT_87.1.T1150005</name>
</gene>
<protein>
    <submittedName>
        <fullName evidence="3">Uncharacterized protein</fullName>
    </submittedName>
</protein>
<accession>A0A8S1X7U9</accession>
<evidence type="ECO:0000256" key="2">
    <source>
        <dbReference type="ARBA" id="ARBA00023134"/>
    </source>
</evidence>
<evidence type="ECO:0000313" key="4">
    <source>
        <dbReference type="Proteomes" id="UP000689195"/>
    </source>
</evidence>
<dbReference type="GO" id="GO:0003924">
    <property type="term" value="F:GTPase activity"/>
    <property type="evidence" value="ECO:0007669"/>
    <property type="project" value="InterPro"/>
</dbReference>
<sequence>MIIISIENQKKKHNRRLQIIKTKLQNTPKWRYLLLTELNSLKYKSTKAQLLYNTKIKIQKSTKYSQNSFAQEFIKLKSYEIWHLFQNLNPTFGICSEQPNLSIPTAEIQNKELPVYLHIIVRTRNTLSVKGADPHLILLQKVPQTRKLLGSYTSYIYLHQFIYSQNFIIFLSCFHSYALQTWTLRLSTTQSTQEFQTSQPFLRLFLSYKSWFSDCYVIDFYQLYYFDDRFGCFKKKNRFINQNQEKLKTLFTIGLNFEAIQNKKFDIISWDIRGEKKSFKGIIYTFDCFEKERRAREIFELHQMLLDPLPLLKYSNKQDLEKQTQKNWLLNYRQKKFSTNWHFNYFVLILEKDFEKTQNGLKDQIIQKNLK</sequence>
<proteinExistence type="predicted"/>
<keyword evidence="1" id="KW-0547">Nucleotide-binding</keyword>
<dbReference type="EMBL" id="CAJJDO010000115">
    <property type="protein sequence ID" value="CAD8197242.1"/>
    <property type="molecule type" value="Genomic_DNA"/>
</dbReference>
<keyword evidence="4" id="KW-1185">Reference proteome</keyword>
<dbReference type="AlphaFoldDB" id="A0A8S1X7U9"/>
<organism evidence="3 4">
    <name type="scientific">Paramecium pentaurelia</name>
    <dbReference type="NCBI Taxonomy" id="43138"/>
    <lineage>
        <taxon>Eukaryota</taxon>
        <taxon>Sar</taxon>
        <taxon>Alveolata</taxon>
        <taxon>Ciliophora</taxon>
        <taxon>Intramacronucleata</taxon>
        <taxon>Oligohymenophorea</taxon>
        <taxon>Peniculida</taxon>
        <taxon>Parameciidae</taxon>
        <taxon>Paramecium</taxon>
    </lineage>
</organism>
<dbReference type="GO" id="GO:0005525">
    <property type="term" value="F:GTP binding"/>
    <property type="evidence" value="ECO:0007669"/>
    <property type="project" value="UniProtKB-KW"/>
</dbReference>
<keyword evidence="2" id="KW-0342">GTP-binding</keyword>
<comment type="caution">
    <text evidence="3">The sequence shown here is derived from an EMBL/GenBank/DDBJ whole genome shotgun (WGS) entry which is preliminary data.</text>
</comment>